<feature type="compositionally biased region" description="Low complexity" evidence="1">
    <location>
        <begin position="495"/>
        <end position="511"/>
    </location>
</feature>
<keyword evidence="2" id="KW-0472">Membrane</keyword>
<dbReference type="Proteomes" id="UP000033661">
    <property type="component" value="Unassembled WGS sequence"/>
</dbReference>
<dbReference type="EMBL" id="LAOI01000001">
    <property type="protein sequence ID" value="KJV89845.1"/>
    <property type="molecule type" value="Genomic_DNA"/>
</dbReference>
<keyword evidence="2" id="KW-0812">Transmembrane</keyword>
<dbReference type="GO" id="GO:0090313">
    <property type="term" value="P:regulation of protein targeting to membrane"/>
    <property type="evidence" value="ECO:0007669"/>
    <property type="project" value="TreeGrafter"/>
</dbReference>
<feature type="compositionally biased region" description="Polar residues" evidence="1">
    <location>
        <begin position="512"/>
        <end position="525"/>
    </location>
</feature>
<keyword evidence="5" id="KW-1185">Reference proteome</keyword>
<dbReference type="PANTHER" id="PTHR30441:SF8">
    <property type="entry name" value="DUF748 DOMAIN-CONTAINING PROTEIN"/>
    <property type="match status" value="1"/>
</dbReference>
<dbReference type="PANTHER" id="PTHR30441">
    <property type="entry name" value="DUF748 DOMAIN-CONTAINING PROTEIN"/>
    <property type="match status" value="1"/>
</dbReference>
<accession>A0A0F3QB89</accession>
<dbReference type="PATRIC" id="fig|1359193.3.peg.806"/>
<sequence length="841" mass="91526">MNKTLKYSLIIFISIILLLIIIPFFIPLNNYKGIIINKVKETINRDLTINGDIKLSLLPNPAISLPEVKLSSIDKTKEPYLVSVENAKASLKLLPLFRGAIEVASVELQKPVINFEVLNNGQKNWEFSTPKNKAEINQDAPIPTASSNKNEIELPILINHFKISDGKIIYRENGNEKIFNNINLDTHVKSTKGPIDFTLVLEALEQKIYIDGNIEEIGKVIPLSANINIADEKIKIEGKLDSENNSFIGLANIKGNTKTLGLPSDLQNDYELTASIIADSKNLNLKDARLNYTNIELLANVNYDIEHSSLKANIIANPGNIIGDISSNLDKASIFNGNIKIAADNLQPLLNALKIKTDKLPPIINQKISLISNVVYNSQALILHNINLIAGNSNLSGDVTLKNLKQDISAIHNLKINNFESFMALLGVNNLSHIGVLQLNGEVQKTKDTLQINDKISAFNTNIAIKGDVNLASQKTNFNLNIYSPLINLEKITSGSPAPAPTSASNPVANNTGQASANAPKSSTPWSNSPIDLSFLNTIEGQLSANIDKLTNDSLVINNFKAKLAITGGKLNITSVSANIYGGDLNANGYVSSGKDQNAAIKIDLKNAYVKSLTPQSGKIKITDGRLNFTTELNSTGNSVYTYVNNLNGQFNVNSSNGKISGFDLNRIVDAINNAKNTEGVLRLINGSFSGGTTSFSNLVATGNIERGMVRLTECHLDASPAKANAHGQINLPQYILDVGASVTINNFPPLGVKLYGSINNPQHKLDIEALQTYLIKNVFSSVIKDLKSGEKKPENIIKDALGLRKKKEDSSNEQNNTEQPQNQPTDPVNKLLQKGLKKLF</sequence>
<gene>
    <name evidence="4" type="ORF">RBEAN4_0834</name>
</gene>
<comment type="caution">
    <text evidence="4">The sequence shown here is derived from an EMBL/GenBank/DDBJ whole genome shotgun (WGS) entry which is preliminary data.</text>
</comment>
<feature type="compositionally biased region" description="Low complexity" evidence="1">
    <location>
        <begin position="813"/>
        <end position="826"/>
    </location>
</feature>
<dbReference type="InterPro" id="IPR007844">
    <property type="entry name" value="AsmA"/>
</dbReference>
<evidence type="ECO:0000313" key="4">
    <source>
        <dbReference type="EMBL" id="KJV89845.1"/>
    </source>
</evidence>
<feature type="region of interest" description="Disordered" evidence="1">
    <location>
        <begin position="495"/>
        <end position="525"/>
    </location>
</feature>
<keyword evidence="2" id="KW-1133">Transmembrane helix</keyword>
<evidence type="ECO:0000256" key="1">
    <source>
        <dbReference type="SAM" id="MobiDB-lite"/>
    </source>
</evidence>
<dbReference type="GO" id="GO:0005886">
    <property type="term" value="C:plasma membrane"/>
    <property type="evidence" value="ECO:0007669"/>
    <property type="project" value="TreeGrafter"/>
</dbReference>
<evidence type="ECO:0000259" key="3">
    <source>
        <dbReference type="Pfam" id="PF05170"/>
    </source>
</evidence>
<proteinExistence type="predicted"/>
<organism evidence="4 5">
    <name type="scientific">Rickettsia bellii str. RML An4</name>
    <dbReference type="NCBI Taxonomy" id="1359193"/>
    <lineage>
        <taxon>Bacteria</taxon>
        <taxon>Pseudomonadati</taxon>
        <taxon>Pseudomonadota</taxon>
        <taxon>Alphaproteobacteria</taxon>
        <taxon>Rickettsiales</taxon>
        <taxon>Rickettsiaceae</taxon>
        <taxon>Rickettsieae</taxon>
        <taxon>Rickettsia</taxon>
        <taxon>belli group</taxon>
    </lineage>
</organism>
<evidence type="ECO:0000313" key="5">
    <source>
        <dbReference type="Proteomes" id="UP000033661"/>
    </source>
</evidence>
<reference evidence="4 5" key="1">
    <citation type="submission" date="2015-02" db="EMBL/GenBank/DDBJ databases">
        <title>Genome Sequencing of Rickettsiales.</title>
        <authorList>
            <person name="Daugherty S.C."/>
            <person name="Su Q."/>
            <person name="Abolude K."/>
            <person name="Beier-Sexton M."/>
            <person name="Carlyon J.A."/>
            <person name="Carter R."/>
            <person name="Day N.P."/>
            <person name="Dumler S.J."/>
            <person name="Dyachenko V."/>
            <person name="Godinez A."/>
            <person name="Kurtti T.J."/>
            <person name="Lichay M."/>
            <person name="Mullins K.E."/>
            <person name="Ott S."/>
            <person name="Pappas-Brown V."/>
            <person name="Paris D.H."/>
            <person name="Patel P."/>
            <person name="Richards A.L."/>
            <person name="Sadzewicz L."/>
            <person name="Sears K."/>
            <person name="Seidman D."/>
            <person name="Sengamalay N."/>
            <person name="Stenos J."/>
            <person name="Tallon L.J."/>
            <person name="Vincent G."/>
            <person name="Fraser C.M."/>
            <person name="Munderloh U."/>
            <person name="Dunning-Hotopp J.C."/>
        </authorList>
    </citation>
    <scope>NUCLEOTIDE SEQUENCE [LARGE SCALE GENOMIC DNA]</scope>
    <source>
        <strain evidence="4 5">RML An4</strain>
    </source>
</reference>
<dbReference type="AlphaFoldDB" id="A0A0F3QB89"/>
<dbReference type="RefSeq" id="WP_045798945.1">
    <property type="nucleotide sequence ID" value="NZ_LAOI01000001.1"/>
</dbReference>
<name>A0A0F3QB89_RICBE</name>
<feature type="region of interest" description="Disordered" evidence="1">
    <location>
        <begin position="798"/>
        <end position="841"/>
    </location>
</feature>
<protein>
    <submittedName>
        <fullName evidence="4">AsmA family protein</fullName>
    </submittedName>
</protein>
<feature type="domain" description="AsmA" evidence="3">
    <location>
        <begin position="1"/>
        <end position="715"/>
    </location>
</feature>
<dbReference type="InterPro" id="IPR052894">
    <property type="entry name" value="AsmA-related"/>
</dbReference>
<feature type="transmembrane region" description="Helical" evidence="2">
    <location>
        <begin position="7"/>
        <end position="26"/>
    </location>
</feature>
<evidence type="ECO:0000256" key="2">
    <source>
        <dbReference type="SAM" id="Phobius"/>
    </source>
</evidence>
<dbReference type="Pfam" id="PF05170">
    <property type="entry name" value="AsmA"/>
    <property type="match status" value="1"/>
</dbReference>